<dbReference type="Pfam" id="PF00672">
    <property type="entry name" value="HAMP"/>
    <property type="match status" value="1"/>
</dbReference>
<dbReference type="Gene3D" id="6.10.340.10">
    <property type="match status" value="1"/>
</dbReference>
<dbReference type="SMART" id="SM00283">
    <property type="entry name" value="MA"/>
    <property type="match status" value="1"/>
</dbReference>
<keyword evidence="8" id="KW-1185">Reference proteome</keyword>
<reference evidence="7 8" key="1">
    <citation type="submission" date="2016-11" db="EMBL/GenBank/DDBJ databases">
        <authorList>
            <person name="Jaros S."/>
            <person name="Januszkiewicz K."/>
            <person name="Wedrychowicz H."/>
        </authorList>
    </citation>
    <scope>NUCLEOTIDE SEQUENCE [LARGE SCALE GENOMIC DNA]</scope>
    <source>
        <strain evidence="7 8">DSM 10068</strain>
    </source>
</reference>
<evidence type="ECO:0000256" key="5">
    <source>
        <dbReference type="SAM" id="Phobius"/>
    </source>
</evidence>
<proteinExistence type="inferred from homology"/>
<dbReference type="Pfam" id="PF00015">
    <property type="entry name" value="MCPsignal"/>
    <property type="match status" value="1"/>
</dbReference>
<dbReference type="PANTHER" id="PTHR43531:SF11">
    <property type="entry name" value="METHYL-ACCEPTING CHEMOTAXIS PROTEIN 3"/>
    <property type="match status" value="1"/>
</dbReference>
<dbReference type="EMBL" id="FQXV01000001">
    <property type="protein sequence ID" value="SHH56172.1"/>
    <property type="molecule type" value="Genomic_DNA"/>
</dbReference>
<gene>
    <name evidence="7" type="ORF">SAMN02745823_00296</name>
</gene>
<organism evidence="7 8">
    <name type="scientific">Sporobacter termitidis DSM 10068</name>
    <dbReference type="NCBI Taxonomy" id="1123282"/>
    <lineage>
        <taxon>Bacteria</taxon>
        <taxon>Bacillati</taxon>
        <taxon>Bacillota</taxon>
        <taxon>Clostridia</taxon>
        <taxon>Eubacteriales</taxon>
        <taxon>Oscillospiraceae</taxon>
        <taxon>Sporobacter</taxon>
    </lineage>
</organism>
<evidence type="ECO:0000256" key="1">
    <source>
        <dbReference type="ARBA" id="ARBA00022500"/>
    </source>
</evidence>
<keyword evidence="5" id="KW-1133">Transmembrane helix</keyword>
<dbReference type="PANTHER" id="PTHR43531">
    <property type="entry name" value="PROTEIN ICFG"/>
    <property type="match status" value="1"/>
</dbReference>
<evidence type="ECO:0000259" key="6">
    <source>
        <dbReference type="PROSITE" id="PS50111"/>
    </source>
</evidence>
<comment type="similarity">
    <text evidence="2">Belongs to the methyl-accepting chemotaxis (MCP) protein family.</text>
</comment>
<dbReference type="AlphaFoldDB" id="A0A1M5TZF8"/>
<dbReference type="InterPro" id="IPR051310">
    <property type="entry name" value="MCP_chemotaxis"/>
</dbReference>
<evidence type="ECO:0000256" key="3">
    <source>
        <dbReference type="PROSITE-ProRule" id="PRU00284"/>
    </source>
</evidence>
<feature type="compositionally biased region" description="Polar residues" evidence="4">
    <location>
        <begin position="257"/>
        <end position="272"/>
    </location>
</feature>
<dbReference type="RefSeq" id="WP_073075860.1">
    <property type="nucleotide sequence ID" value="NZ_FQXV01000001.1"/>
</dbReference>
<feature type="transmembrane region" description="Helical" evidence="5">
    <location>
        <begin position="12"/>
        <end position="40"/>
    </location>
</feature>
<evidence type="ECO:0000313" key="7">
    <source>
        <dbReference type="EMBL" id="SHH56172.1"/>
    </source>
</evidence>
<dbReference type="Proteomes" id="UP000183995">
    <property type="component" value="Unassembled WGS sequence"/>
</dbReference>
<keyword evidence="5" id="KW-0472">Membrane</keyword>
<dbReference type="GO" id="GO:0005886">
    <property type="term" value="C:plasma membrane"/>
    <property type="evidence" value="ECO:0007669"/>
    <property type="project" value="TreeGrafter"/>
</dbReference>
<feature type="transmembrane region" description="Helical" evidence="5">
    <location>
        <begin position="83"/>
        <end position="105"/>
    </location>
</feature>
<keyword evidence="3" id="KW-0807">Transducer</keyword>
<dbReference type="Pfam" id="PF12729">
    <property type="entry name" value="4HB_MCP_1"/>
    <property type="match status" value="1"/>
</dbReference>
<dbReference type="PROSITE" id="PS50111">
    <property type="entry name" value="CHEMOTAXIS_TRANSDUC_2"/>
    <property type="match status" value="1"/>
</dbReference>
<dbReference type="STRING" id="1123282.SAMN02745823_00296"/>
<evidence type="ECO:0000256" key="2">
    <source>
        <dbReference type="ARBA" id="ARBA00029447"/>
    </source>
</evidence>
<dbReference type="InterPro" id="IPR004089">
    <property type="entry name" value="MCPsignal_dom"/>
</dbReference>
<dbReference type="GO" id="GO:0004888">
    <property type="term" value="F:transmembrane signaling receptor activity"/>
    <property type="evidence" value="ECO:0007669"/>
    <property type="project" value="TreeGrafter"/>
</dbReference>
<feature type="region of interest" description="Disordered" evidence="4">
    <location>
        <begin position="256"/>
        <end position="277"/>
    </location>
</feature>
<feature type="domain" description="Methyl-accepting transducer" evidence="6">
    <location>
        <begin position="211"/>
        <end position="440"/>
    </location>
</feature>
<dbReference type="OrthoDB" id="9814363at2"/>
<evidence type="ECO:0000313" key="8">
    <source>
        <dbReference type="Proteomes" id="UP000183995"/>
    </source>
</evidence>
<keyword evidence="1" id="KW-0145">Chemotaxis</keyword>
<accession>A0A1M5TZF8</accession>
<dbReference type="Gene3D" id="1.10.287.950">
    <property type="entry name" value="Methyl-accepting chemotaxis protein"/>
    <property type="match status" value="1"/>
</dbReference>
<dbReference type="GO" id="GO:0006935">
    <property type="term" value="P:chemotaxis"/>
    <property type="evidence" value="ECO:0007669"/>
    <property type="project" value="UniProtKB-KW"/>
</dbReference>
<name>A0A1M5TZF8_9FIRM</name>
<evidence type="ECO:0000256" key="4">
    <source>
        <dbReference type="SAM" id="MobiDB-lite"/>
    </source>
</evidence>
<dbReference type="GO" id="GO:0007165">
    <property type="term" value="P:signal transduction"/>
    <property type="evidence" value="ECO:0007669"/>
    <property type="project" value="UniProtKB-KW"/>
</dbReference>
<dbReference type="InterPro" id="IPR024478">
    <property type="entry name" value="HlyB_4HB_MCP"/>
</dbReference>
<keyword evidence="5" id="KW-0812">Transmembrane</keyword>
<protein>
    <submittedName>
        <fullName evidence="7">Methyl-accepting chemotaxis sensory transducer</fullName>
    </submittedName>
</protein>
<dbReference type="CDD" id="cd11386">
    <property type="entry name" value="MCP_signal"/>
    <property type="match status" value="1"/>
</dbReference>
<dbReference type="InterPro" id="IPR003660">
    <property type="entry name" value="HAMP_dom"/>
</dbReference>
<sequence length="492" mass="52389">MKKWFGNLKISNKLLISFLITTLLVLIIGVIGVVNLSILAEHEQYLYDNYQTAAAADAGSDSTTSATVTTEKVNNDSDKSTTVIYAMIGIVVISIVISVVLGVHISRLIGRPMKLFAEFTKMLAVGDLEVEKIITQKDREIMSRKDEIGVLASSLNTVIESTYEQAAATQRIAGGDLTTKVNVRSENDTMGKALSELVNKYHNLVFSILLAADQVASGANLVSDSSVVLSQGATEQSSSVEELTAALEEVAAQTAQNADNSQKANELAQSAKSDAETGNRQMREMLDAMDQINSASSSIGKIIKVIDDIAFQTNILALNAAVEAARAGQHGKGFAVVAEEVRNLAARSAQAAKETTELIEGSVRKVEAGTRIANETALALNRIVDEVTNAADLVASIAIASNAQTSAIEQINQGIAQVSQVVQNTAATSEEGAAASEELSSQAEQLKEMIDTFKVKQNNASINKESPAAKEQKFMTDAKLSISLSHDDFGKY</sequence>
<dbReference type="FunFam" id="1.10.287.950:FF:000001">
    <property type="entry name" value="Methyl-accepting chemotaxis sensory transducer"/>
    <property type="match status" value="1"/>
</dbReference>
<dbReference type="SUPFAM" id="SSF58104">
    <property type="entry name" value="Methyl-accepting chemotaxis protein (MCP) signaling domain"/>
    <property type="match status" value="1"/>
</dbReference>